<evidence type="ECO:0000313" key="1">
    <source>
        <dbReference type="EMBL" id="KAK7360251.1"/>
    </source>
</evidence>
<name>A0AAN9MUN4_CANGL</name>
<dbReference type="EMBL" id="JAYMYQ010000001">
    <property type="protein sequence ID" value="KAK7360251.1"/>
    <property type="molecule type" value="Genomic_DNA"/>
</dbReference>
<dbReference type="Proteomes" id="UP001367508">
    <property type="component" value="Unassembled WGS sequence"/>
</dbReference>
<proteinExistence type="predicted"/>
<keyword evidence="2" id="KW-1185">Reference proteome</keyword>
<sequence>MKGSDDTLFSLFSSFSVCHSQQISTTNPLYRCTSVAVTNDGSENFGNLEAFVAAGLAGWVSQCGFCLQARCLTAIKLMFICSCSLICPTNYNLQHPAHSLVATLLLSLLHWKKKNLLVRNVNSALQRKTNEFQRNLLQA</sequence>
<accession>A0AAN9MUN4</accession>
<gene>
    <name evidence="1" type="ORF">VNO77_02234</name>
</gene>
<organism evidence="1 2">
    <name type="scientific">Canavalia gladiata</name>
    <name type="common">Sword bean</name>
    <name type="synonym">Dolichos gladiatus</name>
    <dbReference type="NCBI Taxonomy" id="3824"/>
    <lineage>
        <taxon>Eukaryota</taxon>
        <taxon>Viridiplantae</taxon>
        <taxon>Streptophyta</taxon>
        <taxon>Embryophyta</taxon>
        <taxon>Tracheophyta</taxon>
        <taxon>Spermatophyta</taxon>
        <taxon>Magnoliopsida</taxon>
        <taxon>eudicotyledons</taxon>
        <taxon>Gunneridae</taxon>
        <taxon>Pentapetalae</taxon>
        <taxon>rosids</taxon>
        <taxon>fabids</taxon>
        <taxon>Fabales</taxon>
        <taxon>Fabaceae</taxon>
        <taxon>Papilionoideae</taxon>
        <taxon>50 kb inversion clade</taxon>
        <taxon>NPAAA clade</taxon>
        <taxon>indigoferoid/millettioid clade</taxon>
        <taxon>Phaseoleae</taxon>
        <taxon>Canavalia</taxon>
    </lineage>
</organism>
<reference evidence="1 2" key="1">
    <citation type="submission" date="2024-01" db="EMBL/GenBank/DDBJ databases">
        <title>The genomes of 5 underutilized Papilionoideae crops provide insights into root nodulation and disease resistanc.</title>
        <authorList>
            <person name="Jiang F."/>
        </authorList>
    </citation>
    <scope>NUCLEOTIDE SEQUENCE [LARGE SCALE GENOMIC DNA]</scope>
    <source>
        <strain evidence="1">LVBAO_FW01</strain>
        <tissue evidence="1">Leaves</tissue>
    </source>
</reference>
<dbReference type="AlphaFoldDB" id="A0AAN9MUN4"/>
<protein>
    <submittedName>
        <fullName evidence="1">Uncharacterized protein</fullName>
    </submittedName>
</protein>
<comment type="caution">
    <text evidence="1">The sequence shown here is derived from an EMBL/GenBank/DDBJ whole genome shotgun (WGS) entry which is preliminary data.</text>
</comment>
<evidence type="ECO:0000313" key="2">
    <source>
        <dbReference type="Proteomes" id="UP001367508"/>
    </source>
</evidence>